<dbReference type="Proteomes" id="UP000246005">
    <property type="component" value="Unassembled WGS sequence"/>
</dbReference>
<gene>
    <name evidence="7" type="ORF">C8D88_1104</name>
</gene>
<dbReference type="RefSeq" id="WP_109639385.1">
    <property type="nucleotide sequence ID" value="NZ_QGHB01000010.1"/>
</dbReference>
<dbReference type="InterPro" id="IPR013249">
    <property type="entry name" value="RNA_pol_sigma70_r4_t2"/>
</dbReference>
<dbReference type="InterPro" id="IPR052704">
    <property type="entry name" value="ECF_Sigma-70_Domain"/>
</dbReference>
<dbReference type="Pfam" id="PF08281">
    <property type="entry name" value="Sigma70_r4_2"/>
    <property type="match status" value="1"/>
</dbReference>
<dbReference type="GO" id="GO:0006352">
    <property type="term" value="P:DNA-templated transcription initiation"/>
    <property type="evidence" value="ECO:0007669"/>
    <property type="project" value="InterPro"/>
</dbReference>
<dbReference type="Pfam" id="PF04542">
    <property type="entry name" value="Sigma70_r2"/>
    <property type="match status" value="1"/>
</dbReference>
<evidence type="ECO:0000256" key="2">
    <source>
        <dbReference type="ARBA" id="ARBA00023015"/>
    </source>
</evidence>
<evidence type="ECO:0000259" key="6">
    <source>
        <dbReference type="Pfam" id="PF08281"/>
    </source>
</evidence>
<reference evidence="7 8" key="1">
    <citation type="submission" date="2018-05" db="EMBL/GenBank/DDBJ databases">
        <title>Genomic Encyclopedia of Type Strains, Phase IV (KMG-IV): sequencing the most valuable type-strain genomes for metagenomic binning, comparative biology and taxonomic classification.</title>
        <authorList>
            <person name="Goeker M."/>
        </authorList>
    </citation>
    <scope>NUCLEOTIDE SEQUENCE [LARGE SCALE GENOMIC DNA]</scope>
    <source>
        <strain evidence="7 8">DSM 45480</strain>
    </source>
</reference>
<keyword evidence="2" id="KW-0805">Transcription regulation</keyword>
<dbReference type="Gene3D" id="1.10.10.10">
    <property type="entry name" value="Winged helix-like DNA-binding domain superfamily/Winged helix DNA-binding domain"/>
    <property type="match status" value="1"/>
</dbReference>
<dbReference type="SUPFAM" id="SSF88946">
    <property type="entry name" value="Sigma2 domain of RNA polymerase sigma factors"/>
    <property type="match status" value="1"/>
</dbReference>
<dbReference type="PANTHER" id="PTHR30173:SF36">
    <property type="entry name" value="ECF RNA POLYMERASE SIGMA FACTOR SIGJ"/>
    <property type="match status" value="1"/>
</dbReference>
<dbReference type="NCBIfam" id="TIGR02937">
    <property type="entry name" value="sigma70-ECF"/>
    <property type="match status" value="1"/>
</dbReference>
<dbReference type="PANTHER" id="PTHR30173">
    <property type="entry name" value="SIGMA 19 FACTOR"/>
    <property type="match status" value="1"/>
</dbReference>
<evidence type="ECO:0000313" key="8">
    <source>
        <dbReference type="Proteomes" id="UP000246005"/>
    </source>
</evidence>
<evidence type="ECO:0000256" key="4">
    <source>
        <dbReference type="ARBA" id="ARBA00023163"/>
    </source>
</evidence>
<name>A0A316HU28_9PSEU</name>
<keyword evidence="4" id="KW-0804">Transcription</keyword>
<dbReference type="SUPFAM" id="SSF88659">
    <property type="entry name" value="Sigma3 and sigma4 domains of RNA polymerase sigma factors"/>
    <property type="match status" value="1"/>
</dbReference>
<accession>A0A316HU28</accession>
<evidence type="ECO:0000259" key="5">
    <source>
        <dbReference type="Pfam" id="PF04542"/>
    </source>
</evidence>
<feature type="domain" description="RNA polymerase sigma-70 region 2" evidence="5">
    <location>
        <begin position="16"/>
        <end position="77"/>
    </location>
</feature>
<dbReference type="GO" id="GO:0016987">
    <property type="term" value="F:sigma factor activity"/>
    <property type="evidence" value="ECO:0007669"/>
    <property type="project" value="UniProtKB-KW"/>
</dbReference>
<dbReference type="InterPro" id="IPR013324">
    <property type="entry name" value="RNA_pol_sigma_r3/r4-like"/>
</dbReference>
<evidence type="ECO:0000313" key="7">
    <source>
        <dbReference type="EMBL" id="PWK83548.1"/>
    </source>
</evidence>
<dbReference type="GO" id="GO:0003677">
    <property type="term" value="F:DNA binding"/>
    <property type="evidence" value="ECO:0007669"/>
    <property type="project" value="InterPro"/>
</dbReference>
<dbReference type="InterPro" id="IPR036388">
    <property type="entry name" value="WH-like_DNA-bd_sf"/>
</dbReference>
<dbReference type="Gene3D" id="1.10.1740.10">
    <property type="match status" value="1"/>
</dbReference>
<comment type="caution">
    <text evidence="7">The sequence shown here is derived from an EMBL/GenBank/DDBJ whole genome shotgun (WGS) entry which is preliminary data.</text>
</comment>
<keyword evidence="3" id="KW-0731">Sigma factor</keyword>
<evidence type="ECO:0000256" key="1">
    <source>
        <dbReference type="ARBA" id="ARBA00010641"/>
    </source>
</evidence>
<dbReference type="InterPro" id="IPR013325">
    <property type="entry name" value="RNA_pol_sigma_r2"/>
</dbReference>
<dbReference type="InterPro" id="IPR014284">
    <property type="entry name" value="RNA_pol_sigma-70_dom"/>
</dbReference>
<comment type="similarity">
    <text evidence="1">Belongs to the sigma-70 factor family. ECF subfamily.</text>
</comment>
<sequence length="208" mass="23101">MHTSNATATLEDAAAFQNVRPRLFGIAYRMLGRVADAEDVVQDVWVRWQSTDRAGVRDRAAFLVKVTTRVALNLVGSARLRREVPVDGRLPEQASTADDPMMVAERSEDVAHAVRLLLERLSPKERAVFVLREAFDYPFREIAEALAISDAGARQLARRARAHLAEQRHGPVLPAELDRLLTAFLDAAQVGEVADLERVLVDDVVVSR</sequence>
<evidence type="ECO:0000256" key="3">
    <source>
        <dbReference type="ARBA" id="ARBA00023082"/>
    </source>
</evidence>
<organism evidence="7 8">
    <name type="scientific">Lentzea atacamensis</name>
    <dbReference type="NCBI Taxonomy" id="531938"/>
    <lineage>
        <taxon>Bacteria</taxon>
        <taxon>Bacillati</taxon>
        <taxon>Actinomycetota</taxon>
        <taxon>Actinomycetes</taxon>
        <taxon>Pseudonocardiales</taxon>
        <taxon>Pseudonocardiaceae</taxon>
        <taxon>Lentzea</taxon>
    </lineage>
</organism>
<proteinExistence type="inferred from homology"/>
<dbReference type="EMBL" id="QGHB01000010">
    <property type="protein sequence ID" value="PWK83548.1"/>
    <property type="molecule type" value="Genomic_DNA"/>
</dbReference>
<feature type="domain" description="RNA polymerase sigma factor 70 region 4 type 2" evidence="6">
    <location>
        <begin position="113"/>
        <end position="164"/>
    </location>
</feature>
<dbReference type="InterPro" id="IPR007627">
    <property type="entry name" value="RNA_pol_sigma70_r2"/>
</dbReference>
<protein>
    <submittedName>
        <fullName evidence="7">RNA polymerase sigma factor (Sigma-70 family)</fullName>
    </submittedName>
</protein>
<dbReference type="AlphaFoldDB" id="A0A316HU28"/>